<dbReference type="InterPro" id="IPR011006">
    <property type="entry name" value="CheY-like_superfamily"/>
</dbReference>
<dbReference type="AlphaFoldDB" id="A0A2Z4U913"/>
<evidence type="ECO:0000259" key="11">
    <source>
        <dbReference type="PROSITE" id="PS51755"/>
    </source>
</evidence>
<gene>
    <name evidence="12" type="ORF">DQQ01_04520</name>
</gene>
<dbReference type="InterPro" id="IPR001867">
    <property type="entry name" value="OmpR/PhoB-type_DNA-bd"/>
</dbReference>
<dbReference type="PANTHER" id="PTHR48111:SF40">
    <property type="entry name" value="PHOSPHATE REGULON TRANSCRIPTIONAL REGULATORY PROTEIN PHOB"/>
    <property type="match status" value="1"/>
</dbReference>
<dbReference type="Gene3D" id="3.40.50.2300">
    <property type="match status" value="1"/>
</dbReference>
<evidence type="ECO:0000256" key="8">
    <source>
        <dbReference type="PROSITE-ProRule" id="PRU00169"/>
    </source>
</evidence>
<evidence type="ECO:0000256" key="9">
    <source>
        <dbReference type="PROSITE-ProRule" id="PRU01091"/>
    </source>
</evidence>
<proteinExistence type="predicted"/>
<evidence type="ECO:0000256" key="6">
    <source>
        <dbReference type="ARBA" id="ARBA00023163"/>
    </source>
</evidence>
<feature type="domain" description="OmpR/PhoB-type" evidence="11">
    <location>
        <begin position="125"/>
        <end position="224"/>
    </location>
</feature>
<organism evidence="12 13">
    <name type="scientific">Blautia argi</name>
    <dbReference type="NCBI Taxonomy" id="1912897"/>
    <lineage>
        <taxon>Bacteria</taxon>
        <taxon>Bacillati</taxon>
        <taxon>Bacillota</taxon>
        <taxon>Clostridia</taxon>
        <taxon>Lachnospirales</taxon>
        <taxon>Lachnospiraceae</taxon>
        <taxon>Blautia</taxon>
    </lineage>
</organism>
<dbReference type="KEGG" id="blau:DQQ01_04520"/>
<dbReference type="InterPro" id="IPR001789">
    <property type="entry name" value="Sig_transdc_resp-reg_receiver"/>
</dbReference>
<name>A0A2Z4U913_9FIRM</name>
<dbReference type="GO" id="GO:0032993">
    <property type="term" value="C:protein-DNA complex"/>
    <property type="evidence" value="ECO:0007669"/>
    <property type="project" value="TreeGrafter"/>
</dbReference>
<dbReference type="SMART" id="SM00862">
    <property type="entry name" value="Trans_reg_C"/>
    <property type="match status" value="1"/>
</dbReference>
<dbReference type="PANTHER" id="PTHR48111">
    <property type="entry name" value="REGULATOR OF RPOS"/>
    <property type="match status" value="1"/>
</dbReference>
<evidence type="ECO:0000313" key="12">
    <source>
        <dbReference type="EMBL" id="AWY97532.1"/>
    </source>
</evidence>
<dbReference type="PROSITE" id="PS51755">
    <property type="entry name" value="OMPR_PHOB"/>
    <property type="match status" value="1"/>
</dbReference>
<dbReference type="Proteomes" id="UP000250003">
    <property type="component" value="Chromosome"/>
</dbReference>
<evidence type="ECO:0000256" key="3">
    <source>
        <dbReference type="ARBA" id="ARBA00023012"/>
    </source>
</evidence>
<evidence type="ECO:0000256" key="4">
    <source>
        <dbReference type="ARBA" id="ARBA00023015"/>
    </source>
</evidence>
<keyword evidence="5 9" id="KW-0238">DNA-binding</keyword>
<dbReference type="CDD" id="cd00383">
    <property type="entry name" value="trans_reg_C"/>
    <property type="match status" value="1"/>
</dbReference>
<accession>A0A2Z4U913</accession>
<protein>
    <recommendedName>
        <fullName evidence="1">Stage 0 sporulation protein A homolog</fullName>
    </recommendedName>
</protein>
<keyword evidence="6" id="KW-0804">Transcription</keyword>
<dbReference type="Gene3D" id="1.10.10.10">
    <property type="entry name" value="Winged helix-like DNA-binding domain superfamily/Winged helix DNA-binding domain"/>
    <property type="match status" value="1"/>
</dbReference>
<feature type="domain" description="Response regulatory" evidence="10">
    <location>
        <begin position="2"/>
        <end position="115"/>
    </location>
</feature>
<feature type="modified residue" description="4-aspartylphosphate" evidence="8">
    <location>
        <position position="51"/>
    </location>
</feature>
<comment type="function">
    <text evidence="7">May play the central regulatory role in sporulation. It may be an element of the effector pathway responsible for the activation of sporulation genes in response to nutritional stress. Spo0A may act in concert with spo0H (a sigma factor) to control the expression of some genes that are critical to the sporulation process.</text>
</comment>
<dbReference type="Pfam" id="PF00072">
    <property type="entry name" value="Response_reg"/>
    <property type="match status" value="1"/>
</dbReference>
<dbReference type="PROSITE" id="PS50110">
    <property type="entry name" value="RESPONSE_REGULATORY"/>
    <property type="match status" value="1"/>
</dbReference>
<dbReference type="Gene3D" id="6.10.250.690">
    <property type="match status" value="1"/>
</dbReference>
<sequence length="225" mass="25368">MKILIIEDDKGLRTGISFSLAQEGYEVLEAGTAKEGLRLFEKEGPGAVLMDLNLPDMDGLLLCQRIREGARTPVLMVTARDMETDELLGLESGADDYITKPFSIAVLKLRLKKLLEREVKGESRENRMASGNLCMDLKMMKVLVDREELECSMTEFKLLKFFLENRGQVLTQNQILEAVWDLRGRYVNANTLQVNVGRLRKKLEAAGCTAQVKTIHGIGYLWEEA</sequence>
<evidence type="ECO:0000313" key="13">
    <source>
        <dbReference type="Proteomes" id="UP000250003"/>
    </source>
</evidence>
<dbReference type="Pfam" id="PF00486">
    <property type="entry name" value="Trans_reg_C"/>
    <property type="match status" value="1"/>
</dbReference>
<dbReference type="GO" id="GO:0000156">
    <property type="term" value="F:phosphorelay response regulator activity"/>
    <property type="evidence" value="ECO:0007669"/>
    <property type="project" value="TreeGrafter"/>
</dbReference>
<dbReference type="GO" id="GO:0000976">
    <property type="term" value="F:transcription cis-regulatory region binding"/>
    <property type="evidence" value="ECO:0007669"/>
    <property type="project" value="TreeGrafter"/>
</dbReference>
<keyword evidence="4" id="KW-0805">Transcription regulation</keyword>
<dbReference type="SUPFAM" id="SSF52172">
    <property type="entry name" value="CheY-like"/>
    <property type="match status" value="1"/>
</dbReference>
<dbReference type="InterPro" id="IPR036388">
    <property type="entry name" value="WH-like_DNA-bd_sf"/>
</dbReference>
<keyword evidence="13" id="KW-1185">Reference proteome</keyword>
<reference evidence="13" key="1">
    <citation type="submission" date="2018-06" db="EMBL/GenBank/DDBJ databases">
        <title>Description of Blautia argi sp. nov., a new anaerobic isolated from dog feces.</title>
        <authorList>
            <person name="Chang Y.-H."/>
            <person name="Paek J."/>
            <person name="Shin Y."/>
        </authorList>
    </citation>
    <scope>NUCLEOTIDE SEQUENCE [LARGE SCALE GENOMIC DNA]</scope>
    <source>
        <strain evidence="13">KCTC 15426</strain>
    </source>
</reference>
<dbReference type="SMART" id="SM00448">
    <property type="entry name" value="REC"/>
    <property type="match status" value="1"/>
</dbReference>
<evidence type="ECO:0000256" key="7">
    <source>
        <dbReference type="ARBA" id="ARBA00024867"/>
    </source>
</evidence>
<evidence type="ECO:0000256" key="2">
    <source>
        <dbReference type="ARBA" id="ARBA00022553"/>
    </source>
</evidence>
<keyword evidence="3" id="KW-0902">Two-component regulatory system</keyword>
<dbReference type="InterPro" id="IPR039420">
    <property type="entry name" value="WalR-like"/>
</dbReference>
<keyword evidence="2 8" id="KW-0597">Phosphoprotein</keyword>
<dbReference type="CDD" id="cd17574">
    <property type="entry name" value="REC_OmpR"/>
    <property type="match status" value="1"/>
</dbReference>
<dbReference type="EMBL" id="CP030280">
    <property type="protein sequence ID" value="AWY97532.1"/>
    <property type="molecule type" value="Genomic_DNA"/>
</dbReference>
<dbReference type="GO" id="GO:0006355">
    <property type="term" value="P:regulation of DNA-templated transcription"/>
    <property type="evidence" value="ECO:0007669"/>
    <property type="project" value="InterPro"/>
</dbReference>
<dbReference type="OrthoDB" id="9779174at2"/>
<dbReference type="RefSeq" id="WP_111918759.1">
    <property type="nucleotide sequence ID" value="NZ_CAUWHR010000048.1"/>
</dbReference>
<feature type="DNA-binding region" description="OmpR/PhoB-type" evidence="9">
    <location>
        <begin position="125"/>
        <end position="224"/>
    </location>
</feature>
<evidence type="ECO:0000256" key="1">
    <source>
        <dbReference type="ARBA" id="ARBA00018672"/>
    </source>
</evidence>
<dbReference type="GO" id="GO:0005829">
    <property type="term" value="C:cytosol"/>
    <property type="evidence" value="ECO:0007669"/>
    <property type="project" value="TreeGrafter"/>
</dbReference>
<evidence type="ECO:0000259" key="10">
    <source>
        <dbReference type="PROSITE" id="PS50110"/>
    </source>
</evidence>
<evidence type="ECO:0000256" key="5">
    <source>
        <dbReference type="ARBA" id="ARBA00023125"/>
    </source>
</evidence>